<feature type="binding site" evidence="8">
    <location>
        <begin position="175"/>
        <end position="176"/>
    </location>
    <ligand>
        <name>ATP</name>
        <dbReference type="ChEBI" id="CHEBI:30616"/>
    </ligand>
</feature>
<dbReference type="GO" id="GO:0005829">
    <property type="term" value="C:cytosol"/>
    <property type="evidence" value="ECO:0007669"/>
    <property type="project" value="TreeGrafter"/>
</dbReference>
<dbReference type="SUPFAM" id="SSF88697">
    <property type="entry name" value="PUA domain-like"/>
    <property type="match status" value="1"/>
</dbReference>
<reference evidence="10" key="1">
    <citation type="journal article" date="2020" name="mSystems">
        <title>Genome- and Community-Level Interaction Insights into Carbon Utilization and Element Cycling Functions of Hydrothermarchaeota in Hydrothermal Sediment.</title>
        <authorList>
            <person name="Zhou Z."/>
            <person name="Liu Y."/>
            <person name="Xu W."/>
            <person name="Pan J."/>
            <person name="Luo Z.H."/>
            <person name="Li M."/>
        </authorList>
    </citation>
    <scope>NUCLEOTIDE SEQUENCE [LARGE SCALE GENOMIC DNA]</scope>
    <source>
        <strain evidence="10">HyVt-505</strain>
    </source>
</reference>
<keyword evidence="5 8" id="KW-0547">Nucleotide-binding</keyword>
<dbReference type="FunFam" id="3.40.1160.10:FF:000018">
    <property type="entry name" value="Glutamate 5-kinase"/>
    <property type="match status" value="1"/>
</dbReference>
<dbReference type="Gene3D" id="3.40.1160.10">
    <property type="entry name" value="Acetylglutamate kinase-like"/>
    <property type="match status" value="2"/>
</dbReference>
<dbReference type="Pfam" id="PF00696">
    <property type="entry name" value="AA_kinase"/>
    <property type="match status" value="1"/>
</dbReference>
<comment type="catalytic activity">
    <reaction evidence="8">
        <text>L-glutamate + ATP = L-glutamyl 5-phosphate + ADP</text>
        <dbReference type="Rhea" id="RHEA:14877"/>
        <dbReference type="ChEBI" id="CHEBI:29985"/>
        <dbReference type="ChEBI" id="CHEBI:30616"/>
        <dbReference type="ChEBI" id="CHEBI:58274"/>
        <dbReference type="ChEBI" id="CHEBI:456216"/>
        <dbReference type="EC" id="2.7.2.11"/>
    </reaction>
</comment>
<dbReference type="HAMAP" id="MF_00456">
    <property type="entry name" value="ProB"/>
    <property type="match status" value="1"/>
</dbReference>
<dbReference type="InterPro" id="IPR001057">
    <property type="entry name" value="Glu/AcGlu_kinase"/>
</dbReference>
<name>A0A832J661_9GAMM</name>
<evidence type="ECO:0000256" key="6">
    <source>
        <dbReference type="ARBA" id="ARBA00022777"/>
    </source>
</evidence>
<dbReference type="CDD" id="cd21157">
    <property type="entry name" value="PUA_G5K"/>
    <property type="match status" value="1"/>
</dbReference>
<dbReference type="PANTHER" id="PTHR43654:SF1">
    <property type="entry name" value="ISOPENTENYL PHOSPHATE KINASE"/>
    <property type="match status" value="1"/>
</dbReference>
<evidence type="ECO:0000256" key="4">
    <source>
        <dbReference type="ARBA" id="ARBA00022679"/>
    </source>
</evidence>
<comment type="function">
    <text evidence="8">Catalyzes the transfer of a phosphate group to glutamate to form L-glutamate 5-phosphate.</text>
</comment>
<dbReference type="EC" id="2.7.2.11" evidence="8"/>
<dbReference type="NCBIfam" id="TIGR01027">
    <property type="entry name" value="proB"/>
    <property type="match status" value="1"/>
</dbReference>
<protein>
    <recommendedName>
        <fullName evidence="8">Glutamate 5-kinase</fullName>
        <ecNumber evidence="8">2.7.2.11</ecNumber>
    </recommendedName>
    <alternativeName>
        <fullName evidence="8">Gamma-glutamyl kinase</fullName>
        <shortName evidence="8">GK</shortName>
    </alternativeName>
</protein>
<dbReference type="Gene3D" id="2.30.130.10">
    <property type="entry name" value="PUA domain"/>
    <property type="match status" value="1"/>
</dbReference>
<dbReference type="SUPFAM" id="SSF53633">
    <property type="entry name" value="Carbamate kinase-like"/>
    <property type="match status" value="1"/>
</dbReference>
<dbReference type="PROSITE" id="PS50890">
    <property type="entry name" value="PUA"/>
    <property type="match status" value="1"/>
</dbReference>
<evidence type="ECO:0000256" key="2">
    <source>
        <dbReference type="ARBA" id="ARBA00022605"/>
    </source>
</evidence>
<keyword evidence="1 8" id="KW-0963">Cytoplasm</keyword>
<dbReference type="EMBL" id="DRNF01000116">
    <property type="protein sequence ID" value="HHJ80356.1"/>
    <property type="molecule type" value="Genomic_DNA"/>
</dbReference>
<dbReference type="PROSITE" id="PS00902">
    <property type="entry name" value="GLUTAMATE_5_KINASE"/>
    <property type="match status" value="1"/>
</dbReference>
<comment type="subcellular location">
    <subcellularLocation>
        <location evidence="8">Cytoplasm</location>
    </subcellularLocation>
</comment>
<keyword evidence="2 8" id="KW-0028">Amino-acid biosynthesis</keyword>
<dbReference type="SMART" id="SM00359">
    <property type="entry name" value="PUA"/>
    <property type="match status" value="1"/>
</dbReference>
<dbReference type="PRINTS" id="PR00474">
    <property type="entry name" value="GLU5KINASE"/>
</dbReference>
<feature type="domain" description="PUA" evidence="9">
    <location>
        <begin position="284"/>
        <end position="367"/>
    </location>
</feature>
<evidence type="ECO:0000313" key="10">
    <source>
        <dbReference type="EMBL" id="HHJ80356.1"/>
    </source>
</evidence>
<sequence length="375" mass="40593">MTLRQQLGQSKRWVVKVGSSLVTDDGQGLNYELIAAWVDQIAVLRRQGIQLVLVSSGAVAEGMKRLGWDKRPHAIYKLQAAAAIGQMGLVQAYESHFQQYDIHTAQVLLTHEDMVDRRRYLNARSTLRTLLDLGVVPVVNENDTVAVDEICFGDNDTLAALVGNLVEAELVVLLTDQPGMYESDPRNNPNAVMIRQRQAGDPELEKMAAGGGVGNLGRGGMLTKVRAAERAARSGAATLIAPGQVFEVLQKIAAGEEVGTLITPGKPPLVARKQWLAGHMQLRGKLVLDEGAVTVLRDSGRSLLPVGVTVVEGDFSRGEVVACVGPDDREIARGLVNYDAVDARKIMGLSSNRIESVLGYVDEPELIHRDNLVLI</sequence>
<evidence type="ECO:0000256" key="3">
    <source>
        <dbReference type="ARBA" id="ARBA00022650"/>
    </source>
</evidence>
<feature type="binding site" evidence="8">
    <location>
        <position position="56"/>
    </location>
    <ligand>
        <name>substrate</name>
    </ligand>
</feature>
<keyword evidence="4 8" id="KW-0808">Transferase</keyword>
<dbReference type="GO" id="GO:0005524">
    <property type="term" value="F:ATP binding"/>
    <property type="evidence" value="ECO:0007669"/>
    <property type="project" value="UniProtKB-KW"/>
</dbReference>
<evidence type="ECO:0000259" key="9">
    <source>
        <dbReference type="SMART" id="SM00359"/>
    </source>
</evidence>
<dbReference type="PIRSF" id="PIRSF000729">
    <property type="entry name" value="GK"/>
    <property type="match status" value="1"/>
</dbReference>
<keyword evidence="3 8" id="KW-0641">Proline biosynthesis</keyword>
<organism evidence="10">
    <name type="scientific">Candidatus Tenderia electrophaga</name>
    <dbReference type="NCBI Taxonomy" id="1748243"/>
    <lineage>
        <taxon>Bacteria</taxon>
        <taxon>Pseudomonadati</taxon>
        <taxon>Pseudomonadota</taxon>
        <taxon>Gammaproteobacteria</taxon>
        <taxon>Candidatus Tenderiales</taxon>
        <taxon>Candidatus Tenderiaceae</taxon>
        <taxon>Candidatus Tenderia</taxon>
    </lineage>
</organism>
<gene>
    <name evidence="8" type="primary">proB</name>
    <name evidence="10" type="ORF">ENJ65_01845</name>
</gene>
<dbReference type="Pfam" id="PF01472">
    <property type="entry name" value="PUA"/>
    <property type="match status" value="1"/>
</dbReference>
<dbReference type="InterPro" id="IPR005715">
    <property type="entry name" value="Glu_5kinase/COase_Synthase"/>
</dbReference>
<dbReference type="FunFam" id="2.30.130.10:FF:000007">
    <property type="entry name" value="Glutamate 5-kinase"/>
    <property type="match status" value="1"/>
</dbReference>
<dbReference type="PANTHER" id="PTHR43654">
    <property type="entry name" value="GLUTAMATE 5-KINASE"/>
    <property type="match status" value="1"/>
</dbReference>
<dbReference type="InterPro" id="IPR015947">
    <property type="entry name" value="PUA-like_sf"/>
</dbReference>
<proteinExistence type="inferred from homology"/>
<evidence type="ECO:0000256" key="5">
    <source>
        <dbReference type="ARBA" id="ARBA00022741"/>
    </source>
</evidence>
<feature type="binding site" evidence="8">
    <location>
        <position position="143"/>
    </location>
    <ligand>
        <name>substrate</name>
    </ligand>
</feature>
<dbReference type="InterPro" id="IPR041739">
    <property type="entry name" value="G5K_ProB"/>
</dbReference>
<accession>A0A832J661</accession>
<dbReference type="GO" id="GO:0004349">
    <property type="term" value="F:glutamate 5-kinase activity"/>
    <property type="evidence" value="ECO:0007669"/>
    <property type="project" value="UniProtKB-UniRule"/>
</dbReference>
<comment type="similarity">
    <text evidence="8">Belongs to the glutamate 5-kinase family.</text>
</comment>
<comment type="pathway">
    <text evidence="8">Amino-acid biosynthesis; L-proline biosynthesis; L-glutamate 5-semialdehyde from L-glutamate: step 1/2.</text>
</comment>
<feature type="binding site" evidence="8">
    <location>
        <position position="155"/>
    </location>
    <ligand>
        <name>substrate</name>
    </ligand>
</feature>
<feature type="binding site" evidence="8">
    <location>
        <position position="16"/>
    </location>
    <ligand>
        <name>ATP</name>
        <dbReference type="ChEBI" id="CHEBI:30616"/>
    </ligand>
</feature>
<comment type="caution">
    <text evidence="10">The sequence shown here is derived from an EMBL/GenBank/DDBJ whole genome shotgun (WGS) entry which is preliminary data.</text>
</comment>
<dbReference type="CDD" id="cd04242">
    <property type="entry name" value="AAK_G5K_ProB"/>
    <property type="match status" value="1"/>
</dbReference>
<dbReference type="InterPro" id="IPR036974">
    <property type="entry name" value="PUA_sf"/>
</dbReference>
<dbReference type="InterPro" id="IPR019797">
    <property type="entry name" value="Glutamate_5-kinase_CS"/>
</dbReference>
<dbReference type="InterPro" id="IPR011529">
    <property type="entry name" value="Glu_5kinase"/>
</dbReference>
<dbReference type="InterPro" id="IPR001048">
    <property type="entry name" value="Asp/Glu/Uridylate_kinase"/>
</dbReference>
<keyword evidence="6 8" id="KW-0418">Kinase</keyword>
<dbReference type="InterPro" id="IPR036393">
    <property type="entry name" value="AceGlu_kinase-like_sf"/>
</dbReference>
<dbReference type="AlphaFoldDB" id="A0A832J661"/>
<dbReference type="UniPathway" id="UPA00098">
    <property type="reaction ID" value="UER00359"/>
</dbReference>
<dbReference type="Proteomes" id="UP000885832">
    <property type="component" value="Unassembled WGS sequence"/>
</dbReference>
<keyword evidence="7 8" id="KW-0067">ATP-binding</keyword>
<dbReference type="GO" id="GO:0055129">
    <property type="term" value="P:L-proline biosynthetic process"/>
    <property type="evidence" value="ECO:0007669"/>
    <property type="project" value="UniProtKB-UniRule"/>
</dbReference>
<evidence type="ECO:0000256" key="7">
    <source>
        <dbReference type="ARBA" id="ARBA00022840"/>
    </source>
</evidence>
<dbReference type="InterPro" id="IPR002478">
    <property type="entry name" value="PUA"/>
</dbReference>
<dbReference type="GO" id="GO:0003723">
    <property type="term" value="F:RNA binding"/>
    <property type="evidence" value="ECO:0007669"/>
    <property type="project" value="InterPro"/>
</dbReference>
<comment type="caution">
    <text evidence="8">Lacks conserved residue(s) required for the propagation of feature annotation.</text>
</comment>
<evidence type="ECO:0000256" key="8">
    <source>
        <dbReference type="HAMAP-Rule" id="MF_00456"/>
    </source>
</evidence>
<evidence type="ECO:0000256" key="1">
    <source>
        <dbReference type="ARBA" id="ARBA00022490"/>
    </source>
</evidence>